<accession>A0ABR2ZLB1</accession>
<evidence type="ECO:0000313" key="2">
    <source>
        <dbReference type="EMBL" id="KAL0061719.1"/>
    </source>
</evidence>
<reference evidence="2 3" key="1">
    <citation type="submission" date="2024-05" db="EMBL/GenBank/DDBJ databases">
        <title>A draft genome resource for the thread blight pathogen Marasmius tenuissimus strain MS-2.</title>
        <authorList>
            <person name="Yulfo-Soto G.E."/>
            <person name="Baruah I.K."/>
            <person name="Amoako-Attah I."/>
            <person name="Bukari Y."/>
            <person name="Meinhardt L.W."/>
            <person name="Bailey B.A."/>
            <person name="Cohen S.P."/>
        </authorList>
    </citation>
    <scope>NUCLEOTIDE SEQUENCE [LARGE SCALE GENOMIC DNA]</scope>
    <source>
        <strain evidence="2 3">MS-2</strain>
    </source>
</reference>
<keyword evidence="3" id="KW-1185">Reference proteome</keyword>
<dbReference type="EMBL" id="JBBXMP010000125">
    <property type="protein sequence ID" value="KAL0061719.1"/>
    <property type="molecule type" value="Genomic_DNA"/>
</dbReference>
<feature type="compositionally biased region" description="Basic and acidic residues" evidence="1">
    <location>
        <begin position="76"/>
        <end position="85"/>
    </location>
</feature>
<proteinExistence type="predicted"/>
<organism evidence="2 3">
    <name type="scientific">Marasmius tenuissimus</name>
    <dbReference type="NCBI Taxonomy" id="585030"/>
    <lineage>
        <taxon>Eukaryota</taxon>
        <taxon>Fungi</taxon>
        <taxon>Dikarya</taxon>
        <taxon>Basidiomycota</taxon>
        <taxon>Agaricomycotina</taxon>
        <taxon>Agaricomycetes</taxon>
        <taxon>Agaricomycetidae</taxon>
        <taxon>Agaricales</taxon>
        <taxon>Marasmiineae</taxon>
        <taxon>Marasmiaceae</taxon>
        <taxon>Marasmius</taxon>
    </lineage>
</organism>
<gene>
    <name evidence="2" type="ORF">AAF712_011436</name>
</gene>
<dbReference type="Proteomes" id="UP001437256">
    <property type="component" value="Unassembled WGS sequence"/>
</dbReference>
<name>A0ABR2ZLB1_9AGAR</name>
<feature type="compositionally biased region" description="Basic and acidic residues" evidence="1">
    <location>
        <begin position="43"/>
        <end position="53"/>
    </location>
</feature>
<evidence type="ECO:0000256" key="1">
    <source>
        <dbReference type="SAM" id="MobiDB-lite"/>
    </source>
</evidence>
<sequence>MGHPKKYNSPEERRAAARLYAKSHYNRNRTNILENKKTKRVQSQHESEAERAAERRRRQAERKKATPTSLNNVHSAGEDDKKQRERLFRDSLKSIEATIEDLKSQFLKVIRPTRRQYFDRLCIQIEEWIEDCNRFRGTIHHNPSQSPLVPAIKYVESMLDEYHSIKDEYFYLLRDKNGPKWDWKRDDCTAFKDVAIEVLQALEDIEAAMKDEEFEERAIEGELLYQDVFPY</sequence>
<comment type="caution">
    <text evidence="2">The sequence shown here is derived from an EMBL/GenBank/DDBJ whole genome shotgun (WGS) entry which is preliminary data.</text>
</comment>
<evidence type="ECO:0000313" key="3">
    <source>
        <dbReference type="Proteomes" id="UP001437256"/>
    </source>
</evidence>
<feature type="region of interest" description="Disordered" evidence="1">
    <location>
        <begin position="1"/>
        <end position="85"/>
    </location>
</feature>
<protein>
    <submittedName>
        <fullName evidence="2">Uncharacterized protein</fullName>
    </submittedName>
</protein>